<organism evidence="1">
    <name type="scientific">marine sediment metagenome</name>
    <dbReference type="NCBI Taxonomy" id="412755"/>
    <lineage>
        <taxon>unclassified sequences</taxon>
        <taxon>metagenomes</taxon>
        <taxon>ecological metagenomes</taxon>
    </lineage>
</organism>
<feature type="non-terminal residue" evidence="1">
    <location>
        <position position="140"/>
    </location>
</feature>
<dbReference type="AlphaFoldDB" id="X1CYI1"/>
<accession>X1CYI1</accession>
<evidence type="ECO:0000313" key="1">
    <source>
        <dbReference type="EMBL" id="GAH12927.1"/>
    </source>
</evidence>
<name>X1CYI1_9ZZZZ</name>
<protein>
    <submittedName>
        <fullName evidence="1">Uncharacterized protein</fullName>
    </submittedName>
</protein>
<sequence length="140" mass="16986">MLFKTPDKVNQDFEDLNTDHILQSIGILYCECVQKHLSRVTRFPVHKTHKDYEKQLDQIRKLIKICLKHNTPFHVYMRAQFEILVPWMKKTGKSPWVSFGMMISPNGEDRFEEWKQKKENQYFYRKEKTKAVYNLEVPKY</sequence>
<dbReference type="EMBL" id="BART01036632">
    <property type="protein sequence ID" value="GAH12927.1"/>
    <property type="molecule type" value="Genomic_DNA"/>
</dbReference>
<gene>
    <name evidence="1" type="ORF">S01H4_61683</name>
</gene>
<comment type="caution">
    <text evidence="1">The sequence shown here is derived from an EMBL/GenBank/DDBJ whole genome shotgun (WGS) entry which is preliminary data.</text>
</comment>
<proteinExistence type="predicted"/>
<reference evidence="1" key="1">
    <citation type="journal article" date="2014" name="Front. Microbiol.">
        <title>High frequency of phylogenetically diverse reductive dehalogenase-homologous genes in deep subseafloor sedimentary metagenomes.</title>
        <authorList>
            <person name="Kawai M."/>
            <person name="Futagami T."/>
            <person name="Toyoda A."/>
            <person name="Takaki Y."/>
            <person name="Nishi S."/>
            <person name="Hori S."/>
            <person name="Arai W."/>
            <person name="Tsubouchi T."/>
            <person name="Morono Y."/>
            <person name="Uchiyama I."/>
            <person name="Ito T."/>
            <person name="Fujiyama A."/>
            <person name="Inagaki F."/>
            <person name="Takami H."/>
        </authorList>
    </citation>
    <scope>NUCLEOTIDE SEQUENCE</scope>
    <source>
        <strain evidence="1">Expedition CK06-06</strain>
    </source>
</reference>